<reference evidence="2 3" key="1">
    <citation type="submission" date="2019-12" db="EMBL/GenBank/DDBJ databases">
        <title>Chromosome-level assembly of the Caenorhabditis remanei genome.</title>
        <authorList>
            <person name="Teterina A.A."/>
            <person name="Willis J.H."/>
            <person name="Phillips P.C."/>
        </authorList>
    </citation>
    <scope>NUCLEOTIDE SEQUENCE [LARGE SCALE GENOMIC DNA]</scope>
    <source>
        <strain evidence="2 3">PX506</strain>
        <tissue evidence="2">Whole organism</tissue>
    </source>
</reference>
<dbReference type="RefSeq" id="XP_053588646.1">
    <property type="nucleotide sequence ID" value="XM_053724452.1"/>
</dbReference>
<dbReference type="AlphaFoldDB" id="A0A6A5HCN2"/>
<dbReference type="Gene3D" id="3.30.710.10">
    <property type="entry name" value="Potassium Channel Kv1.1, Chain A"/>
    <property type="match status" value="1"/>
</dbReference>
<dbReference type="PANTHER" id="PTHR22744:SF16">
    <property type="entry name" value="BTB DOMAIN-CONTAINING PROTEIN"/>
    <property type="match status" value="1"/>
</dbReference>
<dbReference type="PROSITE" id="PS50097">
    <property type="entry name" value="BTB"/>
    <property type="match status" value="1"/>
</dbReference>
<dbReference type="SUPFAM" id="SSF54695">
    <property type="entry name" value="POZ domain"/>
    <property type="match status" value="1"/>
</dbReference>
<comment type="caution">
    <text evidence="2">The sequence shown here is derived from an EMBL/GenBank/DDBJ whole genome shotgun (WGS) entry which is preliminary data.</text>
</comment>
<dbReference type="CDD" id="cd18186">
    <property type="entry name" value="BTB_POZ_ZBTB_KLHL-like"/>
    <property type="match status" value="1"/>
</dbReference>
<dbReference type="SMART" id="SM00225">
    <property type="entry name" value="BTB"/>
    <property type="match status" value="1"/>
</dbReference>
<dbReference type="KEGG" id="crq:GCK72_004080"/>
<evidence type="ECO:0000313" key="3">
    <source>
        <dbReference type="Proteomes" id="UP000483820"/>
    </source>
</evidence>
<dbReference type="GeneID" id="9801262"/>
<dbReference type="CTD" id="9801262"/>
<evidence type="ECO:0000313" key="2">
    <source>
        <dbReference type="EMBL" id="KAF1764133.1"/>
    </source>
</evidence>
<dbReference type="Proteomes" id="UP000483820">
    <property type="component" value="Chromosome II"/>
</dbReference>
<dbReference type="EMBL" id="WUAV01000002">
    <property type="protein sequence ID" value="KAF1764133.1"/>
    <property type="molecule type" value="Genomic_DNA"/>
</dbReference>
<accession>A0A6A5HCN2</accession>
<sequence>MFSECTFSDNNVRWKFDWDELKPHGVFGLTGHIKATIRGQVHTVNVDVKNPVNTVLFRYSQDNIFFTTYEPFNFKYALVARYLPIKQYDALFLPSDFTDIVLKVEDKTLHVNKVFLSIHSEYFRALFSENSKKGQINEIEIMEASYIDICLLFGTIYPETIFPDDSTVDKLLELADRFMMPSVIRHVEYHLLNNTKIKNEKLMCLADKFGMTKLLDKTIKEIRSIQEAKLLKTCEACKELSESTKAKLYHRLMEII</sequence>
<dbReference type="Pfam" id="PF00651">
    <property type="entry name" value="BTB"/>
    <property type="match status" value="1"/>
</dbReference>
<name>A0A6A5HCN2_CAERE</name>
<protein>
    <recommendedName>
        <fullName evidence="1">BTB domain-containing protein</fullName>
    </recommendedName>
</protein>
<dbReference type="InterPro" id="IPR000210">
    <property type="entry name" value="BTB/POZ_dom"/>
</dbReference>
<dbReference type="PANTHER" id="PTHR22744">
    <property type="entry name" value="HELIX LOOP HELIX PROTEIN 21-RELATED"/>
    <property type="match status" value="1"/>
</dbReference>
<feature type="domain" description="BTB" evidence="1">
    <location>
        <begin position="98"/>
        <end position="165"/>
    </location>
</feature>
<gene>
    <name evidence="2" type="ORF">GCK72_004080</name>
</gene>
<evidence type="ECO:0000259" key="1">
    <source>
        <dbReference type="PROSITE" id="PS50097"/>
    </source>
</evidence>
<dbReference type="InterPro" id="IPR011333">
    <property type="entry name" value="SKP1/BTB/POZ_sf"/>
</dbReference>
<organism evidence="2 3">
    <name type="scientific">Caenorhabditis remanei</name>
    <name type="common">Caenorhabditis vulgaris</name>
    <dbReference type="NCBI Taxonomy" id="31234"/>
    <lineage>
        <taxon>Eukaryota</taxon>
        <taxon>Metazoa</taxon>
        <taxon>Ecdysozoa</taxon>
        <taxon>Nematoda</taxon>
        <taxon>Chromadorea</taxon>
        <taxon>Rhabditida</taxon>
        <taxon>Rhabditina</taxon>
        <taxon>Rhabditomorpha</taxon>
        <taxon>Rhabditoidea</taxon>
        <taxon>Rhabditidae</taxon>
        <taxon>Peloderinae</taxon>
        <taxon>Caenorhabditis</taxon>
    </lineage>
</organism>
<proteinExistence type="predicted"/>